<feature type="region of interest" description="Disordered" evidence="7">
    <location>
        <begin position="16"/>
        <end position="65"/>
    </location>
</feature>
<dbReference type="AlphaFoldDB" id="A0AAD8LCT2"/>
<dbReference type="GO" id="GO:0005516">
    <property type="term" value="F:calmodulin binding"/>
    <property type="evidence" value="ECO:0007669"/>
    <property type="project" value="UniProtKB-KW"/>
</dbReference>
<sequence length="450" mass="50139">MGASGKWIKALISKKSDKNDQEKLGKSGSKWKLWRSSSGEIGSGWKGFKGGSHRGAASDGSDSSSVVGSDVFSAAVATVVRAQPKDFKAVRQEWAAIRIQTAFRGFLSRRALRALKGVVRIQALVRGRQVRKQAAVTLRCMQALVRVQARVRARRVRMSIEGQAVQNMLNERRTQAELLKEAEEGWCDHRGTLQEVKAKIQMRQEGAFKRERALAYDLAQKQLKSNQGLGSKTSGSVTSLKNQAFDTSNSGWSWLERWMSAKPWENRLMEQGQNDPSEATPPPSKIHAENQEMSKKSSEPELVKVKRNNMTTRISAKPPQIAGQRTRSSSSPSSELIYNESSVSSSFCTSTTTPNSTDRTYQKVNSNNYKPSYMSLTESTKAKQRNPSPRIYRQSMDDFQFLKNSGVLCSVDSNSSNCSDPSSVNLSMSRPLPTQMEKSSMNLRNRRCYA</sequence>
<evidence type="ECO:0000256" key="4">
    <source>
        <dbReference type="ARBA" id="ARBA00022860"/>
    </source>
</evidence>
<feature type="compositionally biased region" description="Basic and acidic residues" evidence="7">
    <location>
        <begin position="286"/>
        <end position="304"/>
    </location>
</feature>
<evidence type="ECO:0000256" key="7">
    <source>
        <dbReference type="SAM" id="MobiDB-lite"/>
    </source>
</evidence>
<comment type="subunit">
    <text evidence="6">Binds to multiple calmodulin (CaM) in the presence of Ca(2+) and CaM-like proteins.</text>
</comment>
<reference evidence="8" key="1">
    <citation type="journal article" date="2023" name="bioRxiv">
        <title>Improved chromosome-level genome assembly for marigold (Tagetes erecta).</title>
        <authorList>
            <person name="Jiang F."/>
            <person name="Yuan L."/>
            <person name="Wang S."/>
            <person name="Wang H."/>
            <person name="Xu D."/>
            <person name="Wang A."/>
            <person name="Fan W."/>
        </authorList>
    </citation>
    <scope>NUCLEOTIDE SEQUENCE</scope>
    <source>
        <strain evidence="8">WSJ</strain>
        <tissue evidence="8">Leaf</tissue>
    </source>
</reference>
<dbReference type="FunFam" id="1.20.5.190:FF:000062">
    <property type="entry name" value="IQ-domain 11"/>
    <property type="match status" value="1"/>
</dbReference>
<dbReference type="Pfam" id="PF00612">
    <property type="entry name" value="IQ"/>
    <property type="match status" value="2"/>
</dbReference>
<feature type="compositionally biased region" description="Low complexity" evidence="7">
    <location>
        <begin position="54"/>
        <end position="65"/>
    </location>
</feature>
<dbReference type="InterPro" id="IPR000048">
    <property type="entry name" value="IQ_motif_EF-hand-BS"/>
</dbReference>
<keyword evidence="3" id="KW-0677">Repeat</keyword>
<dbReference type="PANTHER" id="PTHR32295:SF95">
    <property type="entry name" value="PROTEIN IQ-DOMAIN 6"/>
    <property type="match status" value="1"/>
</dbReference>
<dbReference type="Proteomes" id="UP001229421">
    <property type="component" value="Unassembled WGS sequence"/>
</dbReference>
<feature type="compositionally biased region" description="Gly residues" evidence="7">
    <location>
        <begin position="41"/>
        <end position="50"/>
    </location>
</feature>
<dbReference type="GO" id="GO:0005737">
    <property type="term" value="C:cytoplasm"/>
    <property type="evidence" value="ECO:0007669"/>
    <property type="project" value="UniProtKB-SubCell"/>
</dbReference>
<comment type="caution">
    <text evidence="8">The sequence shown here is derived from an EMBL/GenBank/DDBJ whole genome shotgun (WGS) entry which is preliminary data.</text>
</comment>
<feature type="region of interest" description="Disordered" evidence="7">
    <location>
        <begin position="345"/>
        <end position="364"/>
    </location>
</feature>
<evidence type="ECO:0000313" key="9">
    <source>
        <dbReference type="Proteomes" id="UP001229421"/>
    </source>
</evidence>
<feature type="compositionally biased region" description="Basic and acidic residues" evidence="7">
    <location>
        <begin position="16"/>
        <end position="25"/>
    </location>
</feature>
<dbReference type="PANTHER" id="PTHR32295">
    <property type="entry name" value="IQ-DOMAIN 5-RELATED"/>
    <property type="match status" value="1"/>
</dbReference>
<protein>
    <recommendedName>
        <fullName evidence="10">Protein IQ-DOMAIN 1</fullName>
    </recommendedName>
</protein>
<evidence type="ECO:0000256" key="3">
    <source>
        <dbReference type="ARBA" id="ARBA00022737"/>
    </source>
</evidence>
<feature type="compositionally biased region" description="Low complexity" evidence="7">
    <location>
        <begin position="345"/>
        <end position="359"/>
    </location>
</feature>
<keyword evidence="9" id="KW-1185">Reference proteome</keyword>
<accession>A0AAD8LCT2</accession>
<dbReference type="Gene3D" id="1.20.5.190">
    <property type="match status" value="1"/>
</dbReference>
<dbReference type="PROSITE" id="PS50096">
    <property type="entry name" value="IQ"/>
    <property type="match status" value="2"/>
</dbReference>
<keyword evidence="4" id="KW-0112">Calmodulin-binding</keyword>
<evidence type="ECO:0000256" key="2">
    <source>
        <dbReference type="ARBA" id="ARBA00022490"/>
    </source>
</evidence>
<dbReference type="SMART" id="SM00015">
    <property type="entry name" value="IQ"/>
    <property type="match status" value="2"/>
</dbReference>
<comment type="subcellular location">
    <subcellularLocation>
        <location evidence="1">Cytoplasm</location>
    </subcellularLocation>
</comment>
<evidence type="ECO:0000256" key="1">
    <source>
        <dbReference type="ARBA" id="ARBA00004496"/>
    </source>
</evidence>
<proteinExistence type="inferred from homology"/>
<evidence type="ECO:0000313" key="8">
    <source>
        <dbReference type="EMBL" id="KAK1436032.1"/>
    </source>
</evidence>
<keyword evidence="2" id="KW-0963">Cytoplasm</keyword>
<gene>
    <name evidence="8" type="ORF">QVD17_01807</name>
</gene>
<organism evidence="8 9">
    <name type="scientific">Tagetes erecta</name>
    <name type="common">African marigold</name>
    <dbReference type="NCBI Taxonomy" id="13708"/>
    <lineage>
        <taxon>Eukaryota</taxon>
        <taxon>Viridiplantae</taxon>
        <taxon>Streptophyta</taxon>
        <taxon>Embryophyta</taxon>
        <taxon>Tracheophyta</taxon>
        <taxon>Spermatophyta</taxon>
        <taxon>Magnoliopsida</taxon>
        <taxon>eudicotyledons</taxon>
        <taxon>Gunneridae</taxon>
        <taxon>Pentapetalae</taxon>
        <taxon>asterids</taxon>
        <taxon>campanulids</taxon>
        <taxon>Asterales</taxon>
        <taxon>Asteraceae</taxon>
        <taxon>Asteroideae</taxon>
        <taxon>Heliantheae alliance</taxon>
        <taxon>Tageteae</taxon>
        <taxon>Tagetes</taxon>
    </lineage>
</organism>
<name>A0AAD8LCT2_TARER</name>
<evidence type="ECO:0000256" key="6">
    <source>
        <dbReference type="ARBA" id="ARBA00024378"/>
    </source>
</evidence>
<evidence type="ECO:0008006" key="10">
    <source>
        <dbReference type="Google" id="ProtNLM"/>
    </source>
</evidence>
<dbReference type="EMBL" id="JAUHHV010000001">
    <property type="protein sequence ID" value="KAK1436032.1"/>
    <property type="molecule type" value="Genomic_DNA"/>
</dbReference>
<feature type="region of interest" description="Disordered" evidence="7">
    <location>
        <begin position="271"/>
        <end position="336"/>
    </location>
</feature>
<evidence type="ECO:0000256" key="5">
    <source>
        <dbReference type="ARBA" id="ARBA00024341"/>
    </source>
</evidence>
<comment type="similarity">
    <text evidence="5">Belongs to the IQD family.</text>
</comment>